<comment type="caution">
    <text evidence="1">The sequence shown here is derived from an EMBL/GenBank/DDBJ whole genome shotgun (WGS) entry which is preliminary data.</text>
</comment>
<reference evidence="1" key="1">
    <citation type="submission" date="2022-03" db="EMBL/GenBank/DDBJ databases">
        <authorList>
            <person name="Tunstrom K."/>
        </authorList>
    </citation>
    <scope>NUCLEOTIDE SEQUENCE</scope>
</reference>
<organism evidence="1 2">
    <name type="scientific">Euphydryas editha</name>
    <name type="common">Edith's checkerspot</name>
    <dbReference type="NCBI Taxonomy" id="104508"/>
    <lineage>
        <taxon>Eukaryota</taxon>
        <taxon>Metazoa</taxon>
        <taxon>Ecdysozoa</taxon>
        <taxon>Arthropoda</taxon>
        <taxon>Hexapoda</taxon>
        <taxon>Insecta</taxon>
        <taxon>Pterygota</taxon>
        <taxon>Neoptera</taxon>
        <taxon>Endopterygota</taxon>
        <taxon>Lepidoptera</taxon>
        <taxon>Glossata</taxon>
        <taxon>Ditrysia</taxon>
        <taxon>Papilionoidea</taxon>
        <taxon>Nymphalidae</taxon>
        <taxon>Nymphalinae</taxon>
        <taxon>Euphydryas</taxon>
    </lineage>
</organism>
<evidence type="ECO:0000313" key="1">
    <source>
        <dbReference type="EMBL" id="CAH2096405.1"/>
    </source>
</evidence>
<evidence type="ECO:0008006" key="3">
    <source>
        <dbReference type="Google" id="ProtNLM"/>
    </source>
</evidence>
<accession>A0AAU9UF85</accession>
<name>A0AAU9UF85_EUPED</name>
<sequence>MENKCKDCLKKNYAQKFRKEWESHAEFKSWLKPLVGDDTKAFCTYCKVELLAKLVDLRRHAETKKHKQKMQIISGNQIIQFKPDGEKISNTKSRKAEGMLAPYITEHSSVSCIDHLTNLVKLAFPDSKATDDLKIHRTKCTEVIKNILAPHFTEELIKDIGEQKYSLIIDESTDISTSKQLGILIRYFSRKQVKK</sequence>
<dbReference type="EMBL" id="CAKOGL010000016">
    <property type="protein sequence ID" value="CAH2096405.1"/>
    <property type="molecule type" value="Genomic_DNA"/>
</dbReference>
<dbReference type="Proteomes" id="UP001153954">
    <property type="component" value="Unassembled WGS sequence"/>
</dbReference>
<gene>
    <name evidence="1" type="ORF">EEDITHA_LOCUS11751</name>
</gene>
<keyword evidence="2" id="KW-1185">Reference proteome</keyword>
<dbReference type="PANTHER" id="PTHR37162">
    <property type="entry name" value="HAT FAMILY DIMERISATION DOMAINCONTAINING PROTEIN-RELATED"/>
    <property type="match status" value="1"/>
</dbReference>
<evidence type="ECO:0000313" key="2">
    <source>
        <dbReference type="Proteomes" id="UP001153954"/>
    </source>
</evidence>
<dbReference type="AlphaFoldDB" id="A0AAU9UF85"/>
<dbReference type="PANTHER" id="PTHR37162:SF1">
    <property type="entry name" value="BED-TYPE DOMAIN-CONTAINING PROTEIN"/>
    <property type="match status" value="1"/>
</dbReference>
<proteinExistence type="predicted"/>
<protein>
    <recommendedName>
        <fullName evidence="3">DUF4371 domain-containing protein</fullName>
    </recommendedName>
</protein>